<evidence type="ECO:0000313" key="5">
    <source>
        <dbReference type="EMBL" id="MBB6430821.1"/>
    </source>
</evidence>
<dbReference type="RefSeq" id="WP_184678315.1">
    <property type="nucleotide sequence ID" value="NZ_JACHGY010000001.1"/>
</dbReference>
<dbReference type="InterPro" id="IPR011260">
    <property type="entry name" value="RNAP_asu_C"/>
</dbReference>
<dbReference type="GO" id="GO:0003899">
    <property type="term" value="F:DNA-directed RNA polymerase activity"/>
    <property type="evidence" value="ECO:0007669"/>
    <property type="project" value="UniProtKB-EC"/>
</dbReference>
<evidence type="ECO:0000256" key="2">
    <source>
        <dbReference type="ARBA" id="ARBA00022803"/>
    </source>
</evidence>
<evidence type="ECO:0000313" key="6">
    <source>
        <dbReference type="Proteomes" id="UP000541810"/>
    </source>
</evidence>
<dbReference type="Pfam" id="PF14559">
    <property type="entry name" value="TPR_19"/>
    <property type="match status" value="1"/>
</dbReference>
<dbReference type="AlphaFoldDB" id="A0A7X0H9U3"/>
<dbReference type="Pfam" id="PF03118">
    <property type="entry name" value="RNA_pol_A_CTD"/>
    <property type="match status" value="2"/>
</dbReference>
<keyword evidence="6" id="KW-1185">Reference proteome</keyword>
<dbReference type="GO" id="GO:0003677">
    <property type="term" value="F:DNA binding"/>
    <property type="evidence" value="ECO:0007669"/>
    <property type="project" value="InterPro"/>
</dbReference>
<dbReference type="SUPFAM" id="SSF48452">
    <property type="entry name" value="TPR-like"/>
    <property type="match status" value="1"/>
</dbReference>
<gene>
    <name evidence="5" type="ORF">HNQ40_002627</name>
</gene>
<dbReference type="InterPro" id="IPR051685">
    <property type="entry name" value="Ycf3/AcsC/BcsC/TPR_MFPF"/>
</dbReference>
<keyword evidence="5" id="KW-0548">Nucleotidyltransferase</keyword>
<evidence type="ECO:0000259" key="4">
    <source>
        <dbReference type="Pfam" id="PF03118"/>
    </source>
</evidence>
<dbReference type="InterPro" id="IPR011990">
    <property type="entry name" value="TPR-like_helical_dom_sf"/>
</dbReference>
<reference evidence="5 6" key="1">
    <citation type="submission" date="2020-08" db="EMBL/GenBank/DDBJ databases">
        <title>Genomic Encyclopedia of Type Strains, Phase IV (KMG-IV): sequencing the most valuable type-strain genomes for metagenomic binning, comparative biology and taxonomic classification.</title>
        <authorList>
            <person name="Goeker M."/>
        </authorList>
    </citation>
    <scope>NUCLEOTIDE SEQUENCE [LARGE SCALE GENOMIC DNA]</scope>
    <source>
        <strain evidence="5 6">DSM 103725</strain>
    </source>
</reference>
<evidence type="ECO:0000256" key="1">
    <source>
        <dbReference type="ARBA" id="ARBA00022737"/>
    </source>
</evidence>
<evidence type="ECO:0000256" key="3">
    <source>
        <dbReference type="PROSITE-ProRule" id="PRU00339"/>
    </source>
</evidence>
<dbReference type="EMBL" id="JACHGY010000001">
    <property type="protein sequence ID" value="MBB6430821.1"/>
    <property type="molecule type" value="Genomic_DNA"/>
</dbReference>
<keyword evidence="5" id="KW-0240">DNA-directed RNA polymerase</keyword>
<dbReference type="GO" id="GO:0006351">
    <property type="term" value="P:DNA-templated transcription"/>
    <property type="evidence" value="ECO:0007669"/>
    <property type="project" value="InterPro"/>
</dbReference>
<feature type="domain" description="RNA polymerase alpha subunit C-terminal" evidence="4">
    <location>
        <begin position="146"/>
        <end position="209"/>
    </location>
</feature>
<dbReference type="PANTHER" id="PTHR44943:SF8">
    <property type="entry name" value="TPR REPEAT-CONTAINING PROTEIN MJ0263"/>
    <property type="match status" value="1"/>
</dbReference>
<dbReference type="PROSITE" id="PS50005">
    <property type="entry name" value="TPR"/>
    <property type="match status" value="2"/>
</dbReference>
<name>A0A7X0H9U3_9BACT</name>
<feature type="repeat" description="TPR" evidence="3">
    <location>
        <begin position="20"/>
        <end position="53"/>
    </location>
</feature>
<keyword evidence="1" id="KW-0677">Repeat</keyword>
<feature type="domain" description="RNA polymerase alpha subunit C-terminal" evidence="4">
    <location>
        <begin position="240"/>
        <end position="301"/>
    </location>
</feature>
<dbReference type="PANTHER" id="PTHR44943">
    <property type="entry name" value="CELLULOSE SYNTHASE OPERON PROTEIN C"/>
    <property type="match status" value="1"/>
</dbReference>
<organism evidence="5 6">
    <name type="scientific">Algisphaera agarilytica</name>
    <dbReference type="NCBI Taxonomy" id="1385975"/>
    <lineage>
        <taxon>Bacteria</taxon>
        <taxon>Pseudomonadati</taxon>
        <taxon>Planctomycetota</taxon>
        <taxon>Phycisphaerae</taxon>
        <taxon>Phycisphaerales</taxon>
        <taxon>Phycisphaeraceae</taxon>
        <taxon>Algisphaera</taxon>
    </lineage>
</organism>
<sequence>MSDESAATLDTSEFRDTATARKYFDAGFEAEQAGDRISAIEQYEAAYTADPEDTENCFRLAYNLDLLGEEDEALHLYEECAKQEKPQLNALVNLAVAYEDRGKYAQAERCIRQVLATDPNHGRARLYIKDILASKAMVIDDEQEKRNEKHHALLDTPVTDFELSVRTRNALRKMNIRTLGDLLKVTEAELRSFKNFGDASLDEIKSMLAQKGLKLGQAVEQHQAEVKQQVYDQLKSEVGDENGMLEKSVNELNLSVRARKALALLGVTSIGDLVMKTEAELMGVKNFGMTSLVEIRERLTEMGLGLRTLEA</sequence>
<dbReference type="EC" id="2.7.7.6" evidence="5"/>
<dbReference type="Gene3D" id="1.25.40.10">
    <property type="entry name" value="Tetratricopeptide repeat domain"/>
    <property type="match status" value="1"/>
</dbReference>
<comment type="caution">
    <text evidence="5">The sequence shown here is derived from an EMBL/GenBank/DDBJ whole genome shotgun (WGS) entry which is preliminary data.</text>
</comment>
<feature type="repeat" description="TPR" evidence="3">
    <location>
        <begin position="88"/>
        <end position="121"/>
    </location>
</feature>
<dbReference type="InterPro" id="IPR019734">
    <property type="entry name" value="TPR_rpt"/>
</dbReference>
<keyword evidence="5" id="KW-0808">Transferase</keyword>
<keyword evidence="5" id="KW-0804">Transcription</keyword>
<dbReference type="SUPFAM" id="SSF47789">
    <property type="entry name" value="C-terminal domain of RNA polymerase alpha subunit"/>
    <property type="match status" value="2"/>
</dbReference>
<dbReference type="Gene3D" id="1.10.150.20">
    <property type="entry name" value="5' to 3' exonuclease, C-terminal subdomain"/>
    <property type="match status" value="2"/>
</dbReference>
<dbReference type="SMART" id="SM00028">
    <property type="entry name" value="TPR"/>
    <property type="match status" value="3"/>
</dbReference>
<dbReference type="GO" id="GO:0000428">
    <property type="term" value="C:DNA-directed RNA polymerase complex"/>
    <property type="evidence" value="ECO:0007669"/>
    <property type="project" value="UniProtKB-KW"/>
</dbReference>
<dbReference type="Proteomes" id="UP000541810">
    <property type="component" value="Unassembled WGS sequence"/>
</dbReference>
<keyword evidence="2 3" id="KW-0802">TPR repeat</keyword>
<proteinExistence type="predicted"/>
<accession>A0A7X0H9U3</accession>
<protein>
    <submittedName>
        <fullName evidence="5">DNA-directed RNA polymerase subunit alpha</fullName>
        <ecNumber evidence="5">2.7.7.6</ecNumber>
    </submittedName>
</protein>